<protein>
    <submittedName>
        <fullName evidence="1">Uncharacterized protein</fullName>
    </submittedName>
</protein>
<dbReference type="PROSITE" id="PS51257">
    <property type="entry name" value="PROKAR_LIPOPROTEIN"/>
    <property type="match status" value="1"/>
</dbReference>
<dbReference type="AlphaFoldDB" id="A0A4R6WI74"/>
<dbReference type="RefSeq" id="WP_133583625.1">
    <property type="nucleotide sequence ID" value="NZ_SNYV01000011.1"/>
</dbReference>
<comment type="caution">
    <text evidence="1">The sequence shown here is derived from an EMBL/GenBank/DDBJ whole genome shotgun (WGS) entry which is preliminary data.</text>
</comment>
<keyword evidence="2" id="KW-1185">Reference proteome</keyword>
<name>A0A4R6WI74_9SPHI</name>
<sequence length="208" mass="23632">MKKYITILFISIFALTTACKKDEPTPETDQEEVGSASITFTEVAGEAHGDHYHYTEIENPEVEKIEFTGSQMLPPVGAHTHLEVGKSYRFNVTIKDFAGRETQQSFVEKDDHHFAFILNIPENHAFVTYSDKRNDGTKVKVGVQGYITVLKASSTFTTRYIMRHLNPKVKETIDPKKDWNNTNFTSFTGANDLDLKFDLHFTEDGHGH</sequence>
<dbReference type="Proteomes" id="UP000295292">
    <property type="component" value="Unassembled WGS sequence"/>
</dbReference>
<dbReference type="EMBL" id="SNYV01000011">
    <property type="protein sequence ID" value="TDQ79864.1"/>
    <property type="molecule type" value="Genomic_DNA"/>
</dbReference>
<proteinExistence type="predicted"/>
<dbReference type="OrthoDB" id="978436at2"/>
<accession>A0A4R6WI74</accession>
<gene>
    <name evidence="1" type="ORF">CLV99_1314</name>
</gene>
<organism evidence="1 2">
    <name type="scientific">Sphingobacterium yanglingense</name>
    <dbReference type="NCBI Taxonomy" id="1437280"/>
    <lineage>
        <taxon>Bacteria</taxon>
        <taxon>Pseudomonadati</taxon>
        <taxon>Bacteroidota</taxon>
        <taxon>Sphingobacteriia</taxon>
        <taxon>Sphingobacteriales</taxon>
        <taxon>Sphingobacteriaceae</taxon>
        <taxon>Sphingobacterium</taxon>
    </lineage>
</organism>
<evidence type="ECO:0000313" key="2">
    <source>
        <dbReference type="Proteomes" id="UP000295292"/>
    </source>
</evidence>
<reference evidence="1 2" key="1">
    <citation type="submission" date="2019-03" db="EMBL/GenBank/DDBJ databases">
        <title>Genomic Encyclopedia of Archaeal and Bacterial Type Strains, Phase II (KMG-II): from individual species to whole genera.</title>
        <authorList>
            <person name="Goeker M."/>
        </authorList>
    </citation>
    <scope>NUCLEOTIDE SEQUENCE [LARGE SCALE GENOMIC DNA]</scope>
    <source>
        <strain evidence="1 2">DSM 28353</strain>
    </source>
</reference>
<evidence type="ECO:0000313" key="1">
    <source>
        <dbReference type="EMBL" id="TDQ79864.1"/>
    </source>
</evidence>